<dbReference type="GO" id="GO:0016992">
    <property type="term" value="F:lipoate synthase activity"/>
    <property type="evidence" value="ECO:0007669"/>
    <property type="project" value="UniProtKB-UniRule"/>
</dbReference>
<dbReference type="HAMAP" id="MF_00206">
    <property type="entry name" value="Lipoyl_synth"/>
    <property type="match status" value="1"/>
</dbReference>
<keyword evidence="3 10" id="KW-0004">4Fe-4S</keyword>
<feature type="binding site" evidence="10">
    <location>
        <position position="107"/>
    </location>
    <ligand>
        <name>[4Fe-4S] cluster</name>
        <dbReference type="ChEBI" id="CHEBI:49883"/>
        <label>1</label>
    </ligand>
</feature>
<feature type="binding site" evidence="10">
    <location>
        <position position="113"/>
    </location>
    <ligand>
        <name>[4Fe-4S] cluster</name>
        <dbReference type="ChEBI" id="CHEBI:49883"/>
        <label>1</label>
    </ligand>
</feature>
<keyword evidence="5 10" id="KW-0949">S-adenosyl-L-methionine</keyword>
<dbReference type="UniPathway" id="UPA00538">
    <property type="reaction ID" value="UER00593"/>
</dbReference>
<dbReference type="EMBL" id="VWRR01000006">
    <property type="protein sequence ID" value="KAF6003525.1"/>
    <property type="molecule type" value="Genomic_DNA"/>
</dbReference>
<protein>
    <recommendedName>
        <fullName evidence="10">Lipoyl synthase, mitochondrial</fullName>
        <ecNumber evidence="10">2.8.1.8</ecNumber>
    </recommendedName>
    <alternativeName>
        <fullName evidence="10">Lipoate synthase</fullName>
        <shortName evidence="10">LS</shortName>
        <shortName evidence="10">Lip-syn</shortName>
    </alternativeName>
    <alternativeName>
        <fullName evidence="10">Lipoic acid synthase</fullName>
    </alternativeName>
</protein>
<evidence type="ECO:0000256" key="3">
    <source>
        <dbReference type="ARBA" id="ARBA00022485"/>
    </source>
</evidence>
<evidence type="ECO:0000256" key="5">
    <source>
        <dbReference type="ARBA" id="ARBA00022691"/>
    </source>
</evidence>
<feature type="binding site" evidence="10">
    <location>
        <position position="128"/>
    </location>
    <ligand>
        <name>[4Fe-4S] cluster</name>
        <dbReference type="ChEBI" id="CHEBI:49883"/>
        <label>2</label>
        <note>4Fe-4S-S-AdoMet</note>
    </ligand>
</feature>
<feature type="region of interest" description="Disordered" evidence="11">
    <location>
        <begin position="39"/>
        <end position="60"/>
    </location>
</feature>
<dbReference type="InterPro" id="IPR006638">
    <property type="entry name" value="Elp3/MiaA/NifB-like_rSAM"/>
</dbReference>
<comment type="caution">
    <text evidence="13">The sequence shown here is derived from an EMBL/GenBank/DDBJ whole genome shotgun (WGS) entry which is preliminary data.</text>
</comment>
<feature type="binding site" evidence="10">
    <location>
        <position position="346"/>
    </location>
    <ligand>
        <name>[4Fe-4S] cluster</name>
        <dbReference type="ChEBI" id="CHEBI:49883"/>
        <label>1</label>
    </ligand>
</feature>
<dbReference type="InterPro" id="IPR013785">
    <property type="entry name" value="Aldolase_TIM"/>
</dbReference>
<dbReference type="SFLD" id="SFLDG01058">
    <property type="entry name" value="lipoyl_synthase_like"/>
    <property type="match status" value="1"/>
</dbReference>
<evidence type="ECO:0000256" key="2">
    <source>
        <dbReference type="ARBA" id="ARBA00004229"/>
    </source>
</evidence>
<feature type="binding site" evidence="10">
    <location>
        <position position="132"/>
    </location>
    <ligand>
        <name>[4Fe-4S] cluster</name>
        <dbReference type="ChEBI" id="CHEBI:49883"/>
        <label>2</label>
        <note>4Fe-4S-S-AdoMet</note>
    </ligand>
</feature>
<dbReference type="OrthoDB" id="3231at2759"/>
<dbReference type="Proteomes" id="UP000530660">
    <property type="component" value="Unassembled WGS sequence"/>
</dbReference>
<dbReference type="GO" id="GO:0046872">
    <property type="term" value="F:metal ion binding"/>
    <property type="evidence" value="ECO:0007669"/>
    <property type="project" value="UniProtKB-KW"/>
</dbReference>
<dbReference type="GO" id="GO:0005739">
    <property type="term" value="C:mitochondrion"/>
    <property type="evidence" value="ECO:0007669"/>
    <property type="project" value="UniProtKB-SubCell"/>
</dbReference>
<comment type="catalytic activity">
    <reaction evidence="9 10">
        <text>[[Fe-S] cluster scaffold protein carrying a second [4Fe-4S](2+) cluster] + N(6)-octanoyl-L-lysyl-[protein] + 2 oxidized [2Fe-2S]-[ferredoxin] + 2 S-adenosyl-L-methionine + 4 H(+) = [[Fe-S] cluster scaffold protein] + N(6)-[(R)-dihydrolipoyl]-L-lysyl-[protein] + 4 Fe(3+) + 2 hydrogen sulfide + 2 5'-deoxyadenosine + 2 L-methionine + 2 reduced [2Fe-2S]-[ferredoxin]</text>
        <dbReference type="Rhea" id="RHEA:16585"/>
        <dbReference type="Rhea" id="RHEA-COMP:9928"/>
        <dbReference type="Rhea" id="RHEA-COMP:10000"/>
        <dbReference type="Rhea" id="RHEA-COMP:10001"/>
        <dbReference type="Rhea" id="RHEA-COMP:10475"/>
        <dbReference type="Rhea" id="RHEA-COMP:14568"/>
        <dbReference type="Rhea" id="RHEA-COMP:14569"/>
        <dbReference type="ChEBI" id="CHEBI:15378"/>
        <dbReference type="ChEBI" id="CHEBI:17319"/>
        <dbReference type="ChEBI" id="CHEBI:29034"/>
        <dbReference type="ChEBI" id="CHEBI:29919"/>
        <dbReference type="ChEBI" id="CHEBI:33722"/>
        <dbReference type="ChEBI" id="CHEBI:33737"/>
        <dbReference type="ChEBI" id="CHEBI:33738"/>
        <dbReference type="ChEBI" id="CHEBI:57844"/>
        <dbReference type="ChEBI" id="CHEBI:59789"/>
        <dbReference type="ChEBI" id="CHEBI:78809"/>
        <dbReference type="ChEBI" id="CHEBI:83100"/>
        <dbReference type="EC" id="2.8.1.8"/>
    </reaction>
</comment>
<evidence type="ECO:0000256" key="4">
    <source>
        <dbReference type="ARBA" id="ARBA00022679"/>
    </source>
</evidence>
<feature type="binding site" evidence="10">
    <location>
        <position position="102"/>
    </location>
    <ligand>
        <name>[4Fe-4S] cluster</name>
        <dbReference type="ChEBI" id="CHEBI:49883"/>
        <label>1</label>
    </ligand>
</feature>
<dbReference type="NCBIfam" id="NF009544">
    <property type="entry name" value="PRK12928.1"/>
    <property type="match status" value="1"/>
</dbReference>
<dbReference type="SMART" id="SM00729">
    <property type="entry name" value="Elp3"/>
    <property type="match status" value="1"/>
</dbReference>
<keyword evidence="4 10" id="KW-0808">Transferase</keyword>
<keyword evidence="6 10" id="KW-0479">Metal-binding</keyword>
<proteinExistence type="inferred from homology"/>
<feature type="domain" description="Radical SAM core" evidence="12">
    <location>
        <begin position="113"/>
        <end position="335"/>
    </location>
</feature>
<feature type="binding site" evidence="10">
    <location>
        <position position="135"/>
    </location>
    <ligand>
        <name>[4Fe-4S] cluster</name>
        <dbReference type="ChEBI" id="CHEBI:49883"/>
        <label>2</label>
        <note>4Fe-4S-S-AdoMet</note>
    </ligand>
</feature>
<evidence type="ECO:0000256" key="7">
    <source>
        <dbReference type="ARBA" id="ARBA00023004"/>
    </source>
</evidence>
<dbReference type="NCBIfam" id="TIGR00510">
    <property type="entry name" value="lipA"/>
    <property type="match status" value="1"/>
</dbReference>
<evidence type="ECO:0000313" key="14">
    <source>
        <dbReference type="Proteomes" id="UP000530660"/>
    </source>
</evidence>
<dbReference type="Pfam" id="PF16881">
    <property type="entry name" value="LIAS_N"/>
    <property type="match status" value="1"/>
</dbReference>
<dbReference type="PIRSF" id="PIRSF005963">
    <property type="entry name" value="Lipoyl_synth"/>
    <property type="match status" value="1"/>
</dbReference>
<dbReference type="PROSITE" id="PS51918">
    <property type="entry name" value="RADICAL_SAM"/>
    <property type="match status" value="1"/>
</dbReference>
<dbReference type="GO" id="GO:0051539">
    <property type="term" value="F:4 iron, 4 sulfur cluster binding"/>
    <property type="evidence" value="ECO:0007669"/>
    <property type="project" value="UniProtKB-UniRule"/>
</dbReference>
<keyword evidence="7 10" id="KW-0408">Iron</keyword>
<dbReference type="InterPro" id="IPR058240">
    <property type="entry name" value="rSAM_sf"/>
</dbReference>
<dbReference type="SFLD" id="SFLDS00029">
    <property type="entry name" value="Radical_SAM"/>
    <property type="match status" value="1"/>
</dbReference>
<evidence type="ECO:0000256" key="11">
    <source>
        <dbReference type="SAM" id="MobiDB-lite"/>
    </source>
</evidence>
<gene>
    <name evidence="13" type="ORF">F1559_001802</name>
</gene>
<evidence type="ECO:0000256" key="8">
    <source>
        <dbReference type="ARBA" id="ARBA00023014"/>
    </source>
</evidence>
<dbReference type="InterPro" id="IPR003698">
    <property type="entry name" value="Lipoyl_synth"/>
</dbReference>
<evidence type="ECO:0000256" key="1">
    <source>
        <dbReference type="ARBA" id="ARBA00004173"/>
    </source>
</evidence>
<comment type="function">
    <text evidence="10">Catalyzes the radical-mediated insertion of two sulfur atoms into the C-6 and C-8 positions of the octanoyl moiety bound to the lipoyl domains of lipoate-dependent enzymes, thereby converting the octanoylated domains into lipoylated derivatives.</text>
</comment>
<comment type="cofactor">
    <cofactor evidence="10">
        <name>[4Fe-4S] cluster</name>
        <dbReference type="ChEBI" id="CHEBI:49883"/>
    </cofactor>
    <text evidence="10">Binds 2 [4Fe-4S] clusters per subunit. One cluster is coordinated with 3 cysteines and an exchangeable S-adenosyl-L-methionine.</text>
</comment>
<dbReference type="NCBIfam" id="NF004019">
    <property type="entry name" value="PRK05481.1"/>
    <property type="match status" value="1"/>
</dbReference>
<sequence>MCSLGWRSVPLRCFSNLSTSRPRLEALRQRLKTETAAEELLGKTSGGGLSSHSSPSAGRFDAYASQRKPSWLLVRPPGDHDSASEYERLRTTVRELNLHTVCEEARCPNIGECWGGGTATIMLMGDVCTRGCRFCSVKTSRKPPAIDPNEPENVSTAISRWGLRYVVLTSVDRDDLPDGGASHIASTVGLLKRKMPAILVETLTPDFRGSNSAVDTVVNSGVDVFAHNLETVERLQHVVRDYRAGYRQSLKVLERAKFHPQRGQEIVTKSSLMLGVGERQSEVRQSMKDLLNAGVQILTLGQYLRPSHRNMKVEEWVHPEEFVEWKREGEALGFLYVAAGPLVRSSYRAGEFFIESLLRRRRGEEKFRRESSIDEIENGSNVV</sequence>
<dbReference type="PANTHER" id="PTHR10949:SF0">
    <property type="entry name" value="LIPOYL SYNTHASE, MITOCHONDRIAL"/>
    <property type="match status" value="1"/>
</dbReference>
<evidence type="ECO:0000313" key="13">
    <source>
        <dbReference type="EMBL" id="KAF6003525.1"/>
    </source>
</evidence>
<dbReference type="InterPro" id="IPR031691">
    <property type="entry name" value="LIAS_N"/>
</dbReference>
<organism evidence="13 14">
    <name type="scientific">Cyanidiococcus yangmingshanensis</name>
    <dbReference type="NCBI Taxonomy" id="2690220"/>
    <lineage>
        <taxon>Eukaryota</taxon>
        <taxon>Rhodophyta</taxon>
        <taxon>Bangiophyceae</taxon>
        <taxon>Cyanidiales</taxon>
        <taxon>Cyanidiaceae</taxon>
        <taxon>Cyanidiococcus</taxon>
    </lineage>
</organism>
<dbReference type="GO" id="GO:0009249">
    <property type="term" value="P:protein lipoylation"/>
    <property type="evidence" value="ECO:0007669"/>
    <property type="project" value="UniProtKB-UniRule"/>
</dbReference>
<dbReference type="Pfam" id="PF04055">
    <property type="entry name" value="Radical_SAM"/>
    <property type="match status" value="1"/>
</dbReference>
<dbReference type="PANTHER" id="PTHR10949">
    <property type="entry name" value="LIPOYL SYNTHASE"/>
    <property type="match status" value="1"/>
</dbReference>
<dbReference type="EC" id="2.8.1.8" evidence="10"/>
<dbReference type="InterPro" id="IPR007197">
    <property type="entry name" value="rSAM"/>
</dbReference>
<comment type="similarity">
    <text evidence="10">Belongs to the radical SAM superfamily. Lipoyl synthase family.</text>
</comment>
<reference evidence="13 14" key="1">
    <citation type="journal article" date="2020" name="J. Phycol.">
        <title>Comparative genome analysis reveals Cyanidiococcus gen. nov., a new extremophilic red algal genus sister to Cyanidioschyzon (Cyanidioschyzonaceae, Rhodophyta).</title>
        <authorList>
            <person name="Liu S.-L."/>
            <person name="Chiang Y.-R."/>
            <person name="Yoon H.S."/>
            <person name="Fu H.-Y."/>
        </authorList>
    </citation>
    <scope>NUCLEOTIDE SEQUENCE [LARGE SCALE GENOMIC DNA]</scope>
    <source>
        <strain evidence="13 14">THAL066</strain>
    </source>
</reference>
<keyword evidence="10" id="KW-0496">Mitochondrion</keyword>
<keyword evidence="8 10" id="KW-0411">Iron-sulfur</keyword>
<evidence type="ECO:0000256" key="10">
    <source>
        <dbReference type="HAMAP-Rule" id="MF_03123"/>
    </source>
</evidence>
<evidence type="ECO:0000256" key="6">
    <source>
        <dbReference type="ARBA" id="ARBA00022723"/>
    </source>
</evidence>
<dbReference type="GO" id="GO:0009507">
    <property type="term" value="C:chloroplast"/>
    <property type="evidence" value="ECO:0007669"/>
    <property type="project" value="UniProtKB-SubCell"/>
</dbReference>
<keyword evidence="14" id="KW-1185">Reference proteome</keyword>
<dbReference type="SUPFAM" id="SSF102114">
    <property type="entry name" value="Radical SAM enzymes"/>
    <property type="match status" value="1"/>
</dbReference>
<dbReference type="Gene3D" id="3.20.20.70">
    <property type="entry name" value="Aldolase class I"/>
    <property type="match status" value="1"/>
</dbReference>
<evidence type="ECO:0000259" key="12">
    <source>
        <dbReference type="PROSITE" id="PS51918"/>
    </source>
</evidence>
<accession>A0A7J7IK85</accession>
<evidence type="ECO:0000256" key="9">
    <source>
        <dbReference type="ARBA" id="ARBA00047326"/>
    </source>
</evidence>
<comment type="pathway">
    <text evidence="10">Protein modification; protein lipoylation via endogenous pathway; protein N(6)-(lipoyl)lysine from octanoyl-[acyl-carrier-protein]: step 2/2.</text>
</comment>
<dbReference type="SFLD" id="SFLDF00271">
    <property type="entry name" value="lipoyl_synthase"/>
    <property type="match status" value="1"/>
</dbReference>
<dbReference type="AlphaFoldDB" id="A0A7J7IK85"/>
<name>A0A7J7IK85_9RHOD</name>
<comment type="subcellular location">
    <subcellularLocation>
        <location evidence="1 10">Mitochondrion</location>
    </subcellularLocation>
    <subcellularLocation>
        <location evidence="2">Plastid</location>
        <location evidence="2">Chloroplast</location>
    </subcellularLocation>
</comment>